<evidence type="ECO:0000256" key="12">
    <source>
        <dbReference type="SAM" id="Phobius"/>
    </source>
</evidence>
<comment type="subcellular location">
    <subcellularLocation>
        <location evidence="2">Membrane</location>
        <topology evidence="2">Multi-pass membrane protein</topology>
    </subcellularLocation>
</comment>
<evidence type="ECO:0000256" key="8">
    <source>
        <dbReference type="ARBA" id="ARBA00022692"/>
    </source>
</evidence>
<feature type="transmembrane region" description="Helical" evidence="12">
    <location>
        <begin position="96"/>
        <end position="118"/>
    </location>
</feature>
<dbReference type="InterPro" id="IPR000537">
    <property type="entry name" value="UbiA_prenyltransferase"/>
</dbReference>
<evidence type="ECO:0000256" key="7">
    <source>
        <dbReference type="ARBA" id="ARBA00022688"/>
    </source>
</evidence>
<evidence type="ECO:0000313" key="13">
    <source>
        <dbReference type="EMBL" id="ETR73276.1"/>
    </source>
</evidence>
<dbReference type="Gene3D" id="1.10.357.140">
    <property type="entry name" value="UbiA prenyltransferase"/>
    <property type="match status" value="1"/>
</dbReference>
<dbReference type="NCBIfam" id="TIGR01475">
    <property type="entry name" value="ubiA_other"/>
    <property type="match status" value="1"/>
</dbReference>
<dbReference type="GO" id="GO:0005886">
    <property type="term" value="C:plasma membrane"/>
    <property type="evidence" value="ECO:0007669"/>
    <property type="project" value="TreeGrafter"/>
</dbReference>
<dbReference type="EC" id="2.5.1.39" evidence="11"/>
<dbReference type="FunFam" id="1.10.357.140:FF:000008">
    <property type="entry name" value="4-hydroxybenzoate octaprenyltransferase"/>
    <property type="match status" value="1"/>
</dbReference>
<name>A0A1V1PES0_9BACT</name>
<comment type="similarity">
    <text evidence="3">Belongs to the UbiA prenyltransferase family.</text>
</comment>
<dbReference type="InterPro" id="IPR039653">
    <property type="entry name" value="Prenyltransferase"/>
</dbReference>
<keyword evidence="9 12" id="KW-1133">Transmembrane helix</keyword>
<dbReference type="Proteomes" id="UP000189670">
    <property type="component" value="Unassembled WGS sequence"/>
</dbReference>
<proteinExistence type="inferred from homology"/>
<dbReference type="PANTHER" id="PTHR11048:SF28">
    <property type="entry name" value="4-HYDROXYBENZOATE POLYPRENYLTRANSFERASE, MITOCHONDRIAL"/>
    <property type="match status" value="1"/>
</dbReference>
<feature type="transmembrane region" description="Helical" evidence="12">
    <location>
        <begin position="54"/>
        <end position="75"/>
    </location>
</feature>
<dbReference type="Pfam" id="PF01040">
    <property type="entry name" value="UbiA"/>
    <property type="match status" value="1"/>
</dbReference>
<keyword evidence="7" id="KW-0831">Ubiquinone biosynthesis</keyword>
<keyword evidence="5" id="KW-0997">Cell inner membrane</keyword>
<feature type="transmembrane region" description="Helical" evidence="12">
    <location>
        <begin position="124"/>
        <end position="140"/>
    </location>
</feature>
<evidence type="ECO:0000256" key="6">
    <source>
        <dbReference type="ARBA" id="ARBA00022679"/>
    </source>
</evidence>
<dbReference type="InterPro" id="IPR006371">
    <property type="entry name" value="Polyprenyltransferase_UbiA-li"/>
</dbReference>
<dbReference type="Gene3D" id="1.20.120.1780">
    <property type="entry name" value="UbiA prenyltransferase"/>
    <property type="match status" value="1"/>
</dbReference>
<feature type="transmembrane region" description="Helical" evidence="12">
    <location>
        <begin position="274"/>
        <end position="296"/>
    </location>
</feature>
<evidence type="ECO:0000256" key="5">
    <source>
        <dbReference type="ARBA" id="ARBA00022519"/>
    </source>
</evidence>
<keyword evidence="6 13" id="KW-0808">Transferase</keyword>
<evidence type="ECO:0000256" key="1">
    <source>
        <dbReference type="ARBA" id="ARBA00001946"/>
    </source>
</evidence>
<feature type="transmembrane region" description="Helical" evidence="12">
    <location>
        <begin position="21"/>
        <end position="42"/>
    </location>
</feature>
<dbReference type="FunFam" id="1.20.120.1780:FF:000001">
    <property type="entry name" value="4-hydroxybenzoate octaprenyltransferase"/>
    <property type="match status" value="1"/>
</dbReference>
<evidence type="ECO:0000256" key="11">
    <source>
        <dbReference type="ARBA" id="ARBA00034524"/>
    </source>
</evidence>
<comment type="caution">
    <text evidence="13">The sequence shown here is derived from an EMBL/GenBank/DDBJ whole genome shotgun (WGS) entry which is preliminary data.</text>
</comment>
<dbReference type="PANTHER" id="PTHR11048">
    <property type="entry name" value="PRENYLTRANSFERASES"/>
    <property type="match status" value="1"/>
</dbReference>
<feature type="transmembrane region" description="Helical" evidence="12">
    <location>
        <begin position="217"/>
        <end position="237"/>
    </location>
</feature>
<feature type="transmembrane region" description="Helical" evidence="12">
    <location>
        <begin position="243"/>
        <end position="262"/>
    </location>
</feature>
<dbReference type="AlphaFoldDB" id="A0A1V1PES0"/>
<feature type="transmembrane region" description="Helical" evidence="12">
    <location>
        <begin position="147"/>
        <end position="166"/>
    </location>
</feature>
<comment type="cofactor">
    <cofactor evidence="1">
        <name>Mg(2+)</name>
        <dbReference type="ChEBI" id="CHEBI:18420"/>
    </cofactor>
</comment>
<evidence type="ECO:0000256" key="4">
    <source>
        <dbReference type="ARBA" id="ARBA00022475"/>
    </source>
</evidence>
<evidence type="ECO:0000256" key="2">
    <source>
        <dbReference type="ARBA" id="ARBA00004141"/>
    </source>
</evidence>
<dbReference type="InterPro" id="IPR044878">
    <property type="entry name" value="UbiA_sf"/>
</dbReference>
<evidence type="ECO:0000256" key="10">
    <source>
        <dbReference type="ARBA" id="ARBA00023136"/>
    </source>
</evidence>
<gene>
    <name evidence="13" type="primary">ubiA</name>
    <name evidence="13" type="ORF">OMM_01082</name>
</gene>
<keyword evidence="10 12" id="KW-0472">Membrane</keyword>
<protein>
    <recommendedName>
        <fullName evidence="11">4-hydroxybenzoate polyprenyltransferase</fullName>
        <ecNumber evidence="11">2.5.1.39</ecNumber>
    </recommendedName>
</protein>
<dbReference type="GO" id="GO:0006744">
    <property type="term" value="P:ubiquinone biosynthetic process"/>
    <property type="evidence" value="ECO:0007669"/>
    <property type="project" value="UniProtKB-KW"/>
</dbReference>
<reference evidence="14" key="1">
    <citation type="submission" date="2012-11" db="EMBL/GenBank/DDBJ databases">
        <authorList>
            <person name="Lucero-Rivera Y.E."/>
            <person name="Tovar-Ramirez D."/>
        </authorList>
    </citation>
    <scope>NUCLEOTIDE SEQUENCE [LARGE SCALE GENOMIC DNA]</scope>
    <source>
        <strain evidence="14">Araruama</strain>
    </source>
</reference>
<dbReference type="GO" id="GO:0008412">
    <property type="term" value="F:4-hydroxybenzoate polyprenyltransferase activity"/>
    <property type="evidence" value="ECO:0007669"/>
    <property type="project" value="UniProtKB-EC"/>
</dbReference>
<dbReference type="CDD" id="cd13959">
    <property type="entry name" value="PT_UbiA_COQ2"/>
    <property type="match status" value="1"/>
</dbReference>
<organism evidence="13 14">
    <name type="scientific">Candidatus Magnetoglobus multicellularis str. Araruama</name>
    <dbReference type="NCBI Taxonomy" id="890399"/>
    <lineage>
        <taxon>Bacteria</taxon>
        <taxon>Pseudomonadati</taxon>
        <taxon>Thermodesulfobacteriota</taxon>
        <taxon>Desulfobacteria</taxon>
        <taxon>Desulfobacterales</taxon>
        <taxon>Desulfobacteraceae</taxon>
        <taxon>Candidatus Magnetoglobus</taxon>
    </lineage>
</organism>
<evidence type="ECO:0000256" key="3">
    <source>
        <dbReference type="ARBA" id="ARBA00005985"/>
    </source>
</evidence>
<keyword evidence="4" id="KW-1003">Cell membrane</keyword>
<sequence>MGTRIPLPKESMMTNILSFGRMIKFSHTIFALPFALSAVILAVHQKYELNAWDLLWVILAMVGARSAAMGFNRIVDAQFDAKNPRTTQRAIPSGEISIRQSIVFVICFSALFLLASASLSIDCFYLAIPVLFLLFLYSYTKRFTSLCHIYLGFAISLSPMAAWIGITKTFDWPIIMVSIALLTHIAGFDILYACQDYDFDQKEGLFSIPSQYGIEKALQISAFLHVLCFFCFVTISFVFHMNIIYWVAVMIIGLALVIEHMIIKPDNLSQIPIAFFHINSGISLVFLMGILGDVLLCRP</sequence>
<evidence type="ECO:0000256" key="9">
    <source>
        <dbReference type="ARBA" id="ARBA00022989"/>
    </source>
</evidence>
<evidence type="ECO:0000313" key="14">
    <source>
        <dbReference type="Proteomes" id="UP000189670"/>
    </source>
</evidence>
<accession>A0A1V1PES0</accession>
<dbReference type="EMBL" id="ATBP01000075">
    <property type="protein sequence ID" value="ETR73276.1"/>
    <property type="molecule type" value="Genomic_DNA"/>
</dbReference>
<keyword evidence="8 12" id="KW-0812">Transmembrane</keyword>